<name>A0A540R835_9CORY</name>
<sequence>MDQDLYPAQCVLISLDSQYLEVSRLVGVDPDVTVGELALIAHAALGLEPAPPGHVHVGERLIEILDVLDEPAFHTLMNRSTGVDYHPSVGDWDIHLMFLSETRLQQATPALIDATGPDLVTAVGDGNRMRSMLEDVRQLLAGIPIPQTQWEAIQSIFPNYSLDQLRQRLTECFHPTIADRLRELSSVEDVMPEGFDFDTPFTPRMPARLEDPIGLREILLDSFPELQLDFPLPQLSDAAARTLGTRLTGILRTLASELRLTSTGAFRPALVKRLIEELDVAAFWPGAATASRESSVPPIGILHDFLVFMDYIEETSSRMNLAEKTNRLLSDPGLVGEDYFTMLPFCDDDSDLVSTALLFCLLIRGEPLPLSGVPTKVGPEGPDNVHRTIRLYQMLGILAPDDPLRLTEAGRGMVGWQLHNLRGIIEYKGLLNEEAGITHLLDTRPTPLTEPTHHDLDMDTLHDFFTLDEENYGLPDDFDDDQTRPF</sequence>
<evidence type="ECO:0000313" key="2">
    <source>
        <dbReference type="Proteomes" id="UP000318080"/>
    </source>
</evidence>
<dbReference type="STRING" id="1686286.GCA_900092335_00829"/>
<gene>
    <name evidence="1" type="ORF">EJK80_05050</name>
</gene>
<keyword evidence="2" id="KW-1185">Reference proteome</keyword>
<accession>A0A540R835</accession>
<dbReference type="AlphaFoldDB" id="A0A540R835"/>
<proteinExistence type="predicted"/>
<comment type="caution">
    <text evidence="1">The sequence shown here is derived from an EMBL/GenBank/DDBJ whole genome shotgun (WGS) entry which is preliminary data.</text>
</comment>
<reference evidence="1 2" key="1">
    <citation type="submission" date="2019-06" db="EMBL/GenBank/DDBJ databases">
        <title>Draft genome of C. phoceense Strain 272.</title>
        <authorList>
            <person name="Pacheco L.G.C."/>
            <person name="Barberis C.M."/>
            <person name="Almuzara M.N."/>
            <person name="Traglia G.M."/>
            <person name="Santos C.S."/>
            <person name="Rocha D.J.P.G."/>
            <person name="Aguiar E.R.G.R."/>
            <person name="Vay C.A."/>
        </authorList>
    </citation>
    <scope>NUCLEOTIDE SEQUENCE [LARGE SCALE GENOMIC DNA]</scope>
    <source>
        <strain evidence="1 2">272</strain>
    </source>
</reference>
<evidence type="ECO:0000313" key="1">
    <source>
        <dbReference type="EMBL" id="TQE43903.1"/>
    </source>
</evidence>
<organism evidence="1 2">
    <name type="scientific">Corynebacterium phoceense</name>
    <dbReference type="NCBI Taxonomy" id="1686286"/>
    <lineage>
        <taxon>Bacteria</taxon>
        <taxon>Bacillati</taxon>
        <taxon>Actinomycetota</taxon>
        <taxon>Actinomycetes</taxon>
        <taxon>Mycobacteriales</taxon>
        <taxon>Corynebacteriaceae</taxon>
        <taxon>Corynebacterium</taxon>
    </lineage>
</organism>
<dbReference type="EMBL" id="VHIR01000005">
    <property type="protein sequence ID" value="TQE43903.1"/>
    <property type="molecule type" value="Genomic_DNA"/>
</dbReference>
<dbReference type="RefSeq" id="WP_141628759.1">
    <property type="nucleotide sequence ID" value="NZ_VHIR01000005.1"/>
</dbReference>
<dbReference type="Proteomes" id="UP000318080">
    <property type="component" value="Unassembled WGS sequence"/>
</dbReference>
<protein>
    <submittedName>
        <fullName evidence="1">Uncharacterized protein</fullName>
    </submittedName>
</protein>